<sequence length="239" mass="28283">MNVIIFGGENSNKTSAALNIIRQHSPSKLKYKRKIELEVNGENYYFNISDVHFEIDFDLLGTNETAIWGEFINHVFCIIESSRTKDEFPSHIILCKNIHTMKDELLQIFYTFIRNKNIMFIFTTQHVSFLPSTLKSKCGIVHLKKGIDYSTQYISYCNEIIEFVKEKKDDLFLLRELLYNLLTYNCNMHTCFYYIYSSLLKSGHIKPNMDELIEIIKKYNTNYRPIYHLESFVIHLLLN</sequence>
<dbReference type="InterPro" id="IPR027417">
    <property type="entry name" value="P-loop_NTPase"/>
</dbReference>
<proteinExistence type="predicted"/>
<reference evidence="1" key="1">
    <citation type="journal article" date="2020" name="Nature">
        <title>Giant virus diversity and host interactions through global metagenomics.</title>
        <authorList>
            <person name="Schulz F."/>
            <person name="Roux S."/>
            <person name="Paez-Espino D."/>
            <person name="Jungbluth S."/>
            <person name="Walsh D.A."/>
            <person name="Denef V.J."/>
            <person name="McMahon K.D."/>
            <person name="Konstantinidis K.T."/>
            <person name="Eloe-Fadrosh E.A."/>
            <person name="Kyrpides N.C."/>
            <person name="Woyke T."/>
        </authorList>
    </citation>
    <scope>NUCLEOTIDE SEQUENCE</scope>
    <source>
        <strain evidence="1">GVMAG-M-3300023174-107</strain>
    </source>
</reference>
<dbReference type="SUPFAM" id="SSF52540">
    <property type="entry name" value="P-loop containing nucleoside triphosphate hydrolases"/>
    <property type="match status" value="1"/>
</dbReference>
<dbReference type="AlphaFoldDB" id="A0A6C0D1W4"/>
<protein>
    <submittedName>
        <fullName evidence="1">Uncharacterized protein</fullName>
    </submittedName>
</protein>
<dbReference type="Gene3D" id="3.40.50.300">
    <property type="entry name" value="P-loop containing nucleotide triphosphate hydrolases"/>
    <property type="match status" value="1"/>
</dbReference>
<organism evidence="1">
    <name type="scientific">viral metagenome</name>
    <dbReference type="NCBI Taxonomy" id="1070528"/>
    <lineage>
        <taxon>unclassified sequences</taxon>
        <taxon>metagenomes</taxon>
        <taxon>organismal metagenomes</taxon>
    </lineage>
</organism>
<accession>A0A6C0D1W4</accession>
<evidence type="ECO:0000313" key="1">
    <source>
        <dbReference type="EMBL" id="QHT10551.1"/>
    </source>
</evidence>
<dbReference type="EMBL" id="MN739522">
    <property type="protein sequence ID" value="QHT10551.1"/>
    <property type="molecule type" value="Genomic_DNA"/>
</dbReference>
<name>A0A6C0D1W4_9ZZZZ</name>